<dbReference type="GeneID" id="108079231"/>
<dbReference type="OrthoDB" id="7870118at2759"/>
<organism evidence="2 3">
    <name type="scientific">Drosophila kikkawai</name>
    <name type="common">Fruit fly</name>
    <dbReference type="NCBI Taxonomy" id="30033"/>
    <lineage>
        <taxon>Eukaryota</taxon>
        <taxon>Metazoa</taxon>
        <taxon>Ecdysozoa</taxon>
        <taxon>Arthropoda</taxon>
        <taxon>Hexapoda</taxon>
        <taxon>Insecta</taxon>
        <taxon>Pterygota</taxon>
        <taxon>Neoptera</taxon>
        <taxon>Endopterygota</taxon>
        <taxon>Diptera</taxon>
        <taxon>Brachycera</taxon>
        <taxon>Muscomorpha</taxon>
        <taxon>Ephydroidea</taxon>
        <taxon>Drosophilidae</taxon>
        <taxon>Drosophila</taxon>
        <taxon>Sophophora</taxon>
    </lineage>
</organism>
<dbReference type="RefSeq" id="XP_017029003.1">
    <property type="nucleotide sequence ID" value="XM_017173514.3"/>
</dbReference>
<evidence type="ECO:0000313" key="3">
    <source>
        <dbReference type="RefSeq" id="XP_017029003.1"/>
    </source>
</evidence>
<keyword evidence="2" id="KW-1185">Reference proteome</keyword>
<dbReference type="Proteomes" id="UP001652661">
    <property type="component" value="Chromosome X"/>
</dbReference>
<evidence type="ECO:0000313" key="2">
    <source>
        <dbReference type="Proteomes" id="UP001652661"/>
    </source>
</evidence>
<gene>
    <name evidence="3" type="primary">LOC108079231</name>
</gene>
<accession>A0A6P4J378</accession>
<feature type="compositionally biased region" description="Basic and acidic residues" evidence="1">
    <location>
        <begin position="292"/>
        <end position="308"/>
    </location>
</feature>
<proteinExistence type="predicted"/>
<protein>
    <submittedName>
        <fullName evidence="3">Uncharacterized protein</fullName>
    </submittedName>
</protein>
<evidence type="ECO:0000256" key="1">
    <source>
        <dbReference type="SAM" id="MobiDB-lite"/>
    </source>
</evidence>
<sequence>MEKFVKASCLGKLLFKKSSPQLDKDKAIEVDKDEGGTVKLNASAPEFVPRNYKKGEKKDAMTQVKAGSGEDLGALEEDEIVKLYWRQFPNLSMKAGQVVLLNDREYTIMPCLKAGKKIREYCHGNPIDYGKEMVTSTSPYEERLLILENKRQAVQEHLRFQERQVALEALMLEEQRRCRRPFFPNNMSGASLESPMSVIHLSHSPVRYTAQERMRVDNLRYAKKERIERMLREMGGEKNQQQQQQQQEKDSSSKRYIPTAKEWDEQLQAKLRGNRQAKPKAERKEVELPVAVHHPDARNRYRLPGERRNHNHGTNTRSLPDWPLQMPQNSDNDRFVLRYAIEDLRQLQPQPEDL</sequence>
<name>A0A6P4J378_DROKI</name>
<dbReference type="AlphaFoldDB" id="A0A6P4J378"/>
<reference evidence="3" key="1">
    <citation type="submission" date="2025-08" db="UniProtKB">
        <authorList>
            <consortium name="RefSeq"/>
        </authorList>
    </citation>
    <scope>IDENTIFICATION</scope>
    <source>
        <strain evidence="3">14028-0561.14</strain>
        <tissue evidence="3">Whole fly</tissue>
    </source>
</reference>
<feature type="region of interest" description="Disordered" evidence="1">
    <location>
        <begin position="292"/>
        <end position="327"/>
    </location>
</feature>
<feature type="region of interest" description="Disordered" evidence="1">
    <location>
        <begin position="234"/>
        <end position="255"/>
    </location>
</feature>